<sequence>MVLSCLIALTVLLISPLNHLEAVELKEVTFGETVALMCNLSFYSDIHWLKMSEGQLMALMVTSLKHTGELSVVWNYNETHFEGFMEKQTNGLRILHISTSDLTTYYCATLYQKRLTFDNGVQLYSKCEHYISQEINSEICLYLKRPLTLNCFYFLQIS</sequence>
<dbReference type="InterPro" id="IPR013783">
    <property type="entry name" value="Ig-like_fold"/>
</dbReference>
<dbReference type="Ensembl" id="ENSCCRT00010018219.1">
    <property type="protein sequence ID" value="ENSCCRP00010016743.1"/>
    <property type="gene ID" value="ENSCCRG00010007153.1"/>
</dbReference>
<proteinExistence type="predicted"/>
<name>A0A8C1ZEK2_CYPCA</name>
<feature type="chain" id="PRO_5044677389" description="Ig-like domain-containing protein" evidence="1">
    <location>
        <begin position="23"/>
        <end position="158"/>
    </location>
</feature>
<feature type="signal peptide" evidence="1">
    <location>
        <begin position="1"/>
        <end position="22"/>
    </location>
</feature>
<organism evidence="3 5">
    <name type="scientific">Cyprinus carpio</name>
    <name type="common">Common carp</name>
    <dbReference type="NCBI Taxonomy" id="7962"/>
    <lineage>
        <taxon>Eukaryota</taxon>
        <taxon>Metazoa</taxon>
        <taxon>Chordata</taxon>
        <taxon>Craniata</taxon>
        <taxon>Vertebrata</taxon>
        <taxon>Euteleostomi</taxon>
        <taxon>Actinopterygii</taxon>
        <taxon>Neopterygii</taxon>
        <taxon>Teleostei</taxon>
        <taxon>Ostariophysi</taxon>
        <taxon>Cypriniformes</taxon>
        <taxon>Cyprinidae</taxon>
        <taxon>Cyprininae</taxon>
        <taxon>Cyprinus</taxon>
    </lineage>
</organism>
<feature type="domain" description="Ig-like" evidence="2">
    <location>
        <begin position="16"/>
        <end position="107"/>
    </location>
</feature>
<dbReference type="Ensembl" id="ENSCCRT00015075428.1">
    <property type="protein sequence ID" value="ENSCCRP00015073058.1"/>
    <property type="gene ID" value="ENSCCRG00015029586.1"/>
</dbReference>
<keyword evidence="1" id="KW-0732">Signal</keyword>
<protein>
    <recommendedName>
        <fullName evidence="2">Ig-like domain-containing protein</fullName>
    </recommendedName>
</protein>
<evidence type="ECO:0000313" key="3">
    <source>
        <dbReference type="Ensembl" id="ENSCCRP00015073058.1"/>
    </source>
</evidence>
<keyword evidence="4" id="KW-1185">Reference proteome</keyword>
<evidence type="ECO:0000256" key="1">
    <source>
        <dbReference type="SAM" id="SignalP"/>
    </source>
</evidence>
<dbReference type="Proteomes" id="UP000694700">
    <property type="component" value="Unplaced"/>
</dbReference>
<dbReference type="PROSITE" id="PS50835">
    <property type="entry name" value="IG_LIKE"/>
    <property type="match status" value="1"/>
</dbReference>
<dbReference type="Proteomes" id="UP000694427">
    <property type="component" value="Unplaced"/>
</dbReference>
<dbReference type="Ensembl" id="ENSCCRT00020117063.1">
    <property type="protein sequence ID" value="ENSCCRP00020107174.1"/>
    <property type="gene ID" value="ENSCCRG00020048866.1"/>
</dbReference>
<evidence type="ECO:0000313" key="5">
    <source>
        <dbReference type="Proteomes" id="UP000694700"/>
    </source>
</evidence>
<dbReference type="AlphaFoldDB" id="A0A8C1ZEK2"/>
<accession>A0A8C1ZEK2</accession>
<dbReference type="InterPro" id="IPR007110">
    <property type="entry name" value="Ig-like_dom"/>
</dbReference>
<dbReference type="Proteomes" id="UP000694701">
    <property type="component" value="Unplaced"/>
</dbReference>
<dbReference type="SUPFAM" id="SSF48726">
    <property type="entry name" value="Immunoglobulin"/>
    <property type="match status" value="1"/>
</dbReference>
<evidence type="ECO:0000313" key="4">
    <source>
        <dbReference type="Proteomes" id="UP000694427"/>
    </source>
</evidence>
<dbReference type="Gene3D" id="2.60.40.10">
    <property type="entry name" value="Immunoglobulins"/>
    <property type="match status" value="1"/>
</dbReference>
<reference evidence="3" key="1">
    <citation type="submission" date="2025-05" db="UniProtKB">
        <authorList>
            <consortium name="Ensembl"/>
        </authorList>
    </citation>
    <scope>IDENTIFICATION</scope>
</reference>
<dbReference type="InterPro" id="IPR036179">
    <property type="entry name" value="Ig-like_dom_sf"/>
</dbReference>
<evidence type="ECO:0000259" key="2">
    <source>
        <dbReference type="PROSITE" id="PS50835"/>
    </source>
</evidence>